<keyword evidence="1" id="KW-0472">Membrane</keyword>
<dbReference type="InterPro" id="IPR043968">
    <property type="entry name" value="SGNH"/>
</dbReference>
<feature type="transmembrane region" description="Helical" evidence="1">
    <location>
        <begin position="219"/>
        <end position="239"/>
    </location>
</feature>
<feature type="transmembrane region" description="Helical" evidence="1">
    <location>
        <begin position="354"/>
        <end position="377"/>
    </location>
</feature>
<dbReference type="STRING" id="356660.SAMN05444336_11310"/>
<dbReference type="AlphaFoldDB" id="A0A1H3FLM7"/>
<feature type="transmembrane region" description="Helical" evidence="1">
    <location>
        <begin position="12"/>
        <end position="29"/>
    </location>
</feature>
<dbReference type="GO" id="GO:0009103">
    <property type="term" value="P:lipopolysaccharide biosynthetic process"/>
    <property type="evidence" value="ECO:0007669"/>
    <property type="project" value="TreeGrafter"/>
</dbReference>
<organism evidence="4 5">
    <name type="scientific">Albimonas donghaensis</name>
    <dbReference type="NCBI Taxonomy" id="356660"/>
    <lineage>
        <taxon>Bacteria</taxon>
        <taxon>Pseudomonadati</taxon>
        <taxon>Pseudomonadota</taxon>
        <taxon>Alphaproteobacteria</taxon>
        <taxon>Rhodobacterales</taxon>
        <taxon>Paracoccaceae</taxon>
        <taxon>Albimonas</taxon>
    </lineage>
</organism>
<feature type="transmembrane region" description="Helical" evidence="1">
    <location>
        <begin position="245"/>
        <end position="263"/>
    </location>
</feature>
<evidence type="ECO:0000259" key="3">
    <source>
        <dbReference type="Pfam" id="PF19040"/>
    </source>
</evidence>
<dbReference type="Pfam" id="PF19040">
    <property type="entry name" value="SGNH"/>
    <property type="match status" value="1"/>
</dbReference>
<accession>A0A1H3FLM7</accession>
<name>A0A1H3FLM7_9RHOB</name>
<evidence type="ECO:0000256" key="1">
    <source>
        <dbReference type="SAM" id="Phobius"/>
    </source>
</evidence>
<dbReference type="OrthoDB" id="9796461at2"/>
<sequence>MKGYRRDIDGLRAIAVLPVVFSHAGVAGFSGGFVGVDVFFVISGFLITGILAREIDAGRFSLLGFYERRARRILPALFAMLTICLAVGYALCPPWMYSALAKSAVATIFFSSNMWFLYSTGDYFGNSAEYEPLLHTWSLAVEEQFYLVFPLLLWGLARWRKSWTLAVIAGLSAVSFVAAVWATQVAPLSNFFLTPLRAWELGLGALLALGAFPGTARRGVVEVVAAAGLAAICASIVLLTAETPFPGLAAAPTCLGAAAIIWAGGQRQTWTGRLLSTRAAVGVGLISYSLYLWHWPPLVVARLFGGSAHIEAGPAAALIVLSLVLAVLSWRFVERPFRARPVAGPEGRRSGFGRGAIFALSGIGAAALTCAGVLIYATNGVEGRVRDGAQDAYEQATRRSGLEERCLPAGRLCTFGAPIEESGGVRTLIWGDSHAAAMLPGLEAWLRGVGRTGAAAVKLGCPPLLGLIRRDLGVGHDCAGFNAGVVDWLDAHPNIDTVVLVGRWALIASGTRPSNETQKVPVLALAAPLAGEDTSAPAEIFETGLRDTLAALQARGRKAILIEGVPEVGFNVPRAFIAQAFLGIPPPPTPTRADYAARSAPVDAAFDRAEERFPIERLSVADLMCAPDCRIVAEDAPLYRDDDHLSIQGARWLVARLFKSIE</sequence>
<feature type="domain" description="SGNH" evidence="3">
    <location>
        <begin position="410"/>
        <end position="656"/>
    </location>
</feature>
<feature type="transmembrane region" description="Helical" evidence="1">
    <location>
        <begin position="73"/>
        <end position="91"/>
    </location>
</feature>
<protein>
    <submittedName>
        <fullName evidence="4">Peptidoglycan/LPS O-acetylase OafA/YrhL, contains acyltransferase and SGNH-hydrolase domains</fullName>
    </submittedName>
</protein>
<dbReference type="GO" id="GO:0016787">
    <property type="term" value="F:hydrolase activity"/>
    <property type="evidence" value="ECO:0007669"/>
    <property type="project" value="UniProtKB-KW"/>
</dbReference>
<keyword evidence="4" id="KW-0012">Acyltransferase</keyword>
<feature type="transmembrane region" description="Helical" evidence="1">
    <location>
        <begin position="97"/>
        <end position="118"/>
    </location>
</feature>
<keyword evidence="5" id="KW-1185">Reference proteome</keyword>
<dbReference type="InterPro" id="IPR050879">
    <property type="entry name" value="Acyltransferase_3"/>
</dbReference>
<evidence type="ECO:0000313" key="5">
    <source>
        <dbReference type="Proteomes" id="UP000199118"/>
    </source>
</evidence>
<keyword evidence="1" id="KW-1133">Transmembrane helix</keyword>
<gene>
    <name evidence="4" type="ORF">SAMN05444336_11310</name>
</gene>
<keyword evidence="4" id="KW-0378">Hydrolase</keyword>
<feature type="transmembrane region" description="Helical" evidence="1">
    <location>
        <begin position="315"/>
        <end position="333"/>
    </location>
</feature>
<keyword evidence="4" id="KW-0808">Transferase</keyword>
<dbReference type="Pfam" id="PF01757">
    <property type="entry name" value="Acyl_transf_3"/>
    <property type="match status" value="1"/>
</dbReference>
<feature type="transmembrane region" description="Helical" evidence="1">
    <location>
        <begin position="275"/>
        <end position="295"/>
    </location>
</feature>
<dbReference type="Proteomes" id="UP000199118">
    <property type="component" value="Unassembled WGS sequence"/>
</dbReference>
<reference evidence="4 5" key="1">
    <citation type="submission" date="2016-10" db="EMBL/GenBank/DDBJ databases">
        <authorList>
            <person name="de Groot N.N."/>
        </authorList>
    </citation>
    <scope>NUCLEOTIDE SEQUENCE [LARGE SCALE GENOMIC DNA]</scope>
    <source>
        <strain evidence="4 5">DSM 17890</strain>
    </source>
</reference>
<evidence type="ECO:0000259" key="2">
    <source>
        <dbReference type="Pfam" id="PF01757"/>
    </source>
</evidence>
<feature type="domain" description="Acyltransferase 3" evidence="2">
    <location>
        <begin position="7"/>
        <end position="329"/>
    </location>
</feature>
<dbReference type="GO" id="GO:0016020">
    <property type="term" value="C:membrane"/>
    <property type="evidence" value="ECO:0007669"/>
    <property type="project" value="TreeGrafter"/>
</dbReference>
<dbReference type="EMBL" id="FNMZ01000013">
    <property type="protein sequence ID" value="SDX91962.1"/>
    <property type="molecule type" value="Genomic_DNA"/>
</dbReference>
<dbReference type="PANTHER" id="PTHR23028:SF53">
    <property type="entry name" value="ACYL_TRANSF_3 DOMAIN-CONTAINING PROTEIN"/>
    <property type="match status" value="1"/>
</dbReference>
<proteinExistence type="predicted"/>
<dbReference type="InterPro" id="IPR002656">
    <property type="entry name" value="Acyl_transf_3_dom"/>
</dbReference>
<feature type="transmembrane region" description="Helical" evidence="1">
    <location>
        <begin position="196"/>
        <end position="212"/>
    </location>
</feature>
<dbReference type="PANTHER" id="PTHR23028">
    <property type="entry name" value="ACETYLTRANSFERASE"/>
    <property type="match status" value="1"/>
</dbReference>
<evidence type="ECO:0000313" key="4">
    <source>
        <dbReference type="EMBL" id="SDX91962.1"/>
    </source>
</evidence>
<feature type="transmembrane region" description="Helical" evidence="1">
    <location>
        <begin position="163"/>
        <end position="184"/>
    </location>
</feature>
<keyword evidence="1" id="KW-0812">Transmembrane</keyword>
<dbReference type="RefSeq" id="WP_092685375.1">
    <property type="nucleotide sequence ID" value="NZ_FNMZ01000013.1"/>
</dbReference>
<dbReference type="GO" id="GO:0016747">
    <property type="term" value="F:acyltransferase activity, transferring groups other than amino-acyl groups"/>
    <property type="evidence" value="ECO:0007669"/>
    <property type="project" value="InterPro"/>
</dbReference>